<gene>
    <name evidence="12" type="ORF">ACFP85_15855</name>
</gene>
<dbReference type="EMBL" id="JBHSUS010000001">
    <property type="protein sequence ID" value="MFC6441628.1"/>
    <property type="molecule type" value="Genomic_DNA"/>
</dbReference>
<dbReference type="Proteomes" id="UP001596364">
    <property type="component" value="Unassembled WGS sequence"/>
</dbReference>
<comment type="function">
    <text evidence="1">Involved in a late step of protoheme IX synthesis.</text>
</comment>
<evidence type="ECO:0000256" key="8">
    <source>
        <dbReference type="ARBA" id="ARBA00023136"/>
    </source>
</evidence>
<organism evidence="12 13">
    <name type="scientific">Pseudobowmanella zhangzhouensis</name>
    <dbReference type="NCBI Taxonomy" id="1537679"/>
    <lineage>
        <taxon>Bacteria</taxon>
        <taxon>Pseudomonadati</taxon>
        <taxon>Pseudomonadota</taxon>
        <taxon>Gammaproteobacteria</taxon>
        <taxon>Alteromonadales</taxon>
        <taxon>Alteromonadaceae</taxon>
    </lineage>
</organism>
<keyword evidence="4" id="KW-1003">Cell membrane</keyword>
<evidence type="ECO:0000256" key="3">
    <source>
        <dbReference type="ARBA" id="ARBA00004744"/>
    </source>
</evidence>
<feature type="transmembrane region" description="Helical" evidence="10">
    <location>
        <begin position="41"/>
        <end position="62"/>
    </location>
</feature>
<sequence length="387" mass="43443">MIKLFLLLGLLVVGIIAGPFIYDKLGYVLISLGNWTVETTMPGLAVALLLLWLLWEGTKWLLSKAFRLSKGSFDLFGSWQSRRQQVAFTKGLVALDEQNFQEAQKQLEKAAKADAFSGVDLLAAAQAALRLNQTDKARELWQKAARQPATELAATLNLVRLALKQENHAEALRLLEGLHDKHKDHPSVVAHWAEALAGLNRWHELKDKLKGWKKHLGMERYDHWMRAAALGTFAEIASKEGANELKARWQTLPRSARKDPAQQAAYVRQLISQDMHNDAVEALVSFLDAPEPGLLALFKDIRAKQPTAALKKLENWLKQDDANIAVLSALGHLAYNAGEYRLAERVITRRLNLQQDKTDMLLLAQIKEATQQPMQALEIYKQTLSGE</sequence>
<name>A0ABW1XNC6_9ALTE</name>
<evidence type="ECO:0000259" key="11">
    <source>
        <dbReference type="Pfam" id="PF07219"/>
    </source>
</evidence>
<protein>
    <submittedName>
        <fullName evidence="12">Heme biosynthesis HemY N-terminal domain-containing protein</fullName>
    </submittedName>
</protein>
<keyword evidence="8 10" id="KW-0472">Membrane</keyword>
<feature type="domain" description="HemY N-terminal" evidence="11">
    <location>
        <begin position="26"/>
        <end position="129"/>
    </location>
</feature>
<evidence type="ECO:0000256" key="6">
    <source>
        <dbReference type="ARBA" id="ARBA00022692"/>
    </source>
</evidence>
<dbReference type="Gene3D" id="1.25.40.10">
    <property type="entry name" value="Tetratricopeptide repeat domain"/>
    <property type="match status" value="2"/>
</dbReference>
<dbReference type="InterPro" id="IPR005254">
    <property type="entry name" value="Heme_biosyn_assoc_TPR_pro"/>
</dbReference>
<dbReference type="NCBIfam" id="TIGR00540">
    <property type="entry name" value="TPR_hemY_coli"/>
    <property type="match status" value="1"/>
</dbReference>
<keyword evidence="9" id="KW-0627">Porphyrin biosynthesis</keyword>
<evidence type="ECO:0000256" key="5">
    <source>
        <dbReference type="ARBA" id="ARBA00022519"/>
    </source>
</evidence>
<comment type="subcellular location">
    <subcellularLocation>
        <location evidence="2">Cell inner membrane</location>
        <topology evidence="2">Multi-pass membrane protein</topology>
    </subcellularLocation>
</comment>
<comment type="caution">
    <text evidence="12">The sequence shown here is derived from an EMBL/GenBank/DDBJ whole genome shotgun (WGS) entry which is preliminary data.</text>
</comment>
<dbReference type="RefSeq" id="WP_165490710.1">
    <property type="nucleotide sequence ID" value="NZ_JBHSUS010000001.1"/>
</dbReference>
<dbReference type="Pfam" id="PF07219">
    <property type="entry name" value="HemY_N"/>
    <property type="match status" value="1"/>
</dbReference>
<keyword evidence="13" id="KW-1185">Reference proteome</keyword>
<evidence type="ECO:0000256" key="7">
    <source>
        <dbReference type="ARBA" id="ARBA00022989"/>
    </source>
</evidence>
<proteinExistence type="predicted"/>
<comment type="pathway">
    <text evidence="3">Porphyrin-containing compound metabolism; protoheme biosynthesis.</text>
</comment>
<evidence type="ECO:0000256" key="4">
    <source>
        <dbReference type="ARBA" id="ARBA00022475"/>
    </source>
</evidence>
<keyword evidence="5" id="KW-0997">Cell inner membrane</keyword>
<evidence type="ECO:0000313" key="12">
    <source>
        <dbReference type="EMBL" id="MFC6441628.1"/>
    </source>
</evidence>
<dbReference type="InterPro" id="IPR011990">
    <property type="entry name" value="TPR-like_helical_dom_sf"/>
</dbReference>
<keyword evidence="6 10" id="KW-0812">Transmembrane</keyword>
<evidence type="ECO:0000313" key="13">
    <source>
        <dbReference type="Proteomes" id="UP001596364"/>
    </source>
</evidence>
<evidence type="ECO:0000256" key="2">
    <source>
        <dbReference type="ARBA" id="ARBA00004429"/>
    </source>
</evidence>
<accession>A0ABW1XNC6</accession>
<evidence type="ECO:0000256" key="9">
    <source>
        <dbReference type="ARBA" id="ARBA00023244"/>
    </source>
</evidence>
<reference evidence="13" key="1">
    <citation type="journal article" date="2019" name="Int. J. Syst. Evol. Microbiol.">
        <title>The Global Catalogue of Microorganisms (GCM) 10K type strain sequencing project: providing services to taxonomists for standard genome sequencing and annotation.</title>
        <authorList>
            <consortium name="The Broad Institute Genomics Platform"/>
            <consortium name="The Broad Institute Genome Sequencing Center for Infectious Disease"/>
            <person name="Wu L."/>
            <person name="Ma J."/>
        </authorList>
    </citation>
    <scope>NUCLEOTIDE SEQUENCE [LARGE SCALE GENOMIC DNA]</scope>
    <source>
        <strain evidence="13">CGMCC 1.16031</strain>
    </source>
</reference>
<evidence type="ECO:0000256" key="10">
    <source>
        <dbReference type="SAM" id="Phobius"/>
    </source>
</evidence>
<keyword evidence="7 10" id="KW-1133">Transmembrane helix</keyword>
<evidence type="ECO:0000256" key="1">
    <source>
        <dbReference type="ARBA" id="ARBA00002962"/>
    </source>
</evidence>
<dbReference type="SUPFAM" id="SSF48452">
    <property type="entry name" value="TPR-like"/>
    <property type="match status" value="2"/>
</dbReference>
<dbReference type="InterPro" id="IPR010817">
    <property type="entry name" value="HemY_N"/>
</dbReference>